<keyword evidence="2" id="KW-0732">Signal</keyword>
<sequence length="210" mass="22119">MRIAHAVAALVGVGVLSACTVTTDFDATGPSGRPSSRTTVKTDVDAPPQRQDQSQGTQPQSRRVASASQAGGLVKLTGQGAVSDVAIDPGEIRPNMTLVMDNYQYRGRSGDPVLLVAVDNVPEDTNTRREHLWRGMLEYIGWTYGGVTAEPYAPGPYGGSLECFLASLSESGNVICGWADENTAGVALFPDSDLSTAPATFAAMRGDIER</sequence>
<protein>
    <recommendedName>
        <fullName evidence="5">Lipoprotein</fullName>
    </recommendedName>
</protein>
<comment type="caution">
    <text evidence="3">The sequence shown here is derived from an EMBL/GenBank/DDBJ whole genome shotgun (WGS) entry which is preliminary data.</text>
</comment>
<feature type="chain" id="PRO_5046060265" description="Lipoprotein" evidence="2">
    <location>
        <begin position="19"/>
        <end position="210"/>
    </location>
</feature>
<proteinExistence type="predicted"/>
<dbReference type="RefSeq" id="WP_344448727.1">
    <property type="nucleotide sequence ID" value="NZ_BAAATZ010000003.1"/>
</dbReference>
<gene>
    <name evidence="3" type="ORF">GCM10010439_07770</name>
</gene>
<dbReference type="PROSITE" id="PS51257">
    <property type="entry name" value="PROKAR_LIPOPROTEIN"/>
    <property type="match status" value="1"/>
</dbReference>
<dbReference type="EMBL" id="BAAATZ010000003">
    <property type="protein sequence ID" value="GAA2720251.1"/>
    <property type="molecule type" value="Genomic_DNA"/>
</dbReference>
<feature type="region of interest" description="Disordered" evidence="1">
    <location>
        <begin position="23"/>
        <end position="68"/>
    </location>
</feature>
<feature type="compositionally biased region" description="Polar residues" evidence="1">
    <location>
        <begin position="50"/>
        <end position="68"/>
    </location>
</feature>
<feature type="signal peptide" evidence="2">
    <location>
        <begin position="1"/>
        <end position="18"/>
    </location>
</feature>
<keyword evidence="4" id="KW-1185">Reference proteome</keyword>
<reference evidence="4" key="1">
    <citation type="journal article" date="2019" name="Int. J. Syst. Evol. Microbiol.">
        <title>The Global Catalogue of Microorganisms (GCM) 10K type strain sequencing project: providing services to taxonomists for standard genome sequencing and annotation.</title>
        <authorList>
            <consortium name="The Broad Institute Genomics Platform"/>
            <consortium name="The Broad Institute Genome Sequencing Center for Infectious Disease"/>
            <person name="Wu L."/>
            <person name="Ma J."/>
        </authorList>
    </citation>
    <scope>NUCLEOTIDE SEQUENCE [LARGE SCALE GENOMIC DNA]</scope>
    <source>
        <strain evidence="4">JCM 8201</strain>
    </source>
</reference>
<accession>A0ABP6GAX5</accession>
<evidence type="ECO:0000313" key="4">
    <source>
        <dbReference type="Proteomes" id="UP001501842"/>
    </source>
</evidence>
<evidence type="ECO:0000256" key="1">
    <source>
        <dbReference type="SAM" id="MobiDB-lite"/>
    </source>
</evidence>
<dbReference type="Proteomes" id="UP001501842">
    <property type="component" value="Unassembled WGS sequence"/>
</dbReference>
<name>A0ABP6GAX5_9ACTN</name>
<evidence type="ECO:0000313" key="3">
    <source>
        <dbReference type="EMBL" id="GAA2720251.1"/>
    </source>
</evidence>
<evidence type="ECO:0000256" key="2">
    <source>
        <dbReference type="SAM" id="SignalP"/>
    </source>
</evidence>
<evidence type="ECO:0008006" key="5">
    <source>
        <dbReference type="Google" id="ProtNLM"/>
    </source>
</evidence>
<organism evidence="3 4">
    <name type="scientific">Actinocorallia aurantiaca</name>
    <dbReference type="NCBI Taxonomy" id="46204"/>
    <lineage>
        <taxon>Bacteria</taxon>
        <taxon>Bacillati</taxon>
        <taxon>Actinomycetota</taxon>
        <taxon>Actinomycetes</taxon>
        <taxon>Streptosporangiales</taxon>
        <taxon>Thermomonosporaceae</taxon>
        <taxon>Actinocorallia</taxon>
    </lineage>
</organism>